<evidence type="ECO:0000313" key="1">
    <source>
        <dbReference type="EMBL" id="KAF3222309.1"/>
    </source>
</evidence>
<dbReference type="AlphaFoldDB" id="A0A7C8UNH7"/>
<protein>
    <submittedName>
        <fullName evidence="1">Uncharacterized protein</fullName>
    </submittedName>
</protein>
<organism evidence="1 2">
    <name type="scientific">Orbilia oligospora</name>
    <name type="common">Nematode-trapping fungus</name>
    <name type="synonym">Arthrobotrys oligospora</name>
    <dbReference type="NCBI Taxonomy" id="2813651"/>
    <lineage>
        <taxon>Eukaryota</taxon>
        <taxon>Fungi</taxon>
        <taxon>Dikarya</taxon>
        <taxon>Ascomycota</taxon>
        <taxon>Pezizomycotina</taxon>
        <taxon>Orbiliomycetes</taxon>
        <taxon>Orbiliales</taxon>
        <taxon>Orbiliaceae</taxon>
        <taxon>Orbilia</taxon>
    </lineage>
</organism>
<name>A0A7C8UNH7_ORBOL</name>
<comment type="caution">
    <text evidence="1">The sequence shown here is derived from an EMBL/GenBank/DDBJ whole genome shotgun (WGS) entry which is preliminary data.</text>
</comment>
<evidence type="ECO:0000313" key="2">
    <source>
        <dbReference type="Proteomes" id="UP000472727"/>
    </source>
</evidence>
<dbReference type="Proteomes" id="UP000472727">
    <property type="component" value="Unassembled WGS sequence"/>
</dbReference>
<dbReference type="EMBL" id="WIWS01000026">
    <property type="protein sequence ID" value="KAF3222309.1"/>
    <property type="molecule type" value="Genomic_DNA"/>
</dbReference>
<proteinExistence type="predicted"/>
<gene>
    <name evidence="1" type="ORF">TWF106_005719</name>
</gene>
<sequence length="185" mass="21782">MLEIPDHEHDRRKQEFARDYASVFMKSFTGAIDLSSFNLAEVEASSLGHKTYQYFKMILRQITYELGEYIYNQFWEKLNRWKETENETDKYDLSYAIRCTQDLASVSERELMSMKGLGIIELSEQRCNINDTAIERIATAIVTDSEEDIERITNEWAKERVKFLHGLFREDALAIDELSYLIHSL</sequence>
<accession>A0A7C8UNH7</accession>
<reference evidence="1 2" key="1">
    <citation type="submission" date="2019-06" db="EMBL/GenBank/DDBJ databases">
        <authorList>
            <person name="Palmer J.M."/>
        </authorList>
    </citation>
    <scope>NUCLEOTIDE SEQUENCE [LARGE SCALE GENOMIC DNA]</scope>
    <source>
        <strain evidence="1 2">TWF106</strain>
    </source>
</reference>